<dbReference type="PANTHER" id="PTHR21717">
    <property type="entry name" value="TELOMERIC REPEAT BINDING PROTEIN"/>
    <property type="match status" value="1"/>
</dbReference>
<dbReference type="SMART" id="SM00717">
    <property type="entry name" value="SANT"/>
    <property type="match status" value="1"/>
</dbReference>
<dbReference type="Proteomes" id="UP001153076">
    <property type="component" value="Unassembled WGS sequence"/>
</dbReference>
<evidence type="ECO:0000256" key="2">
    <source>
        <dbReference type="ARBA" id="ARBA00023125"/>
    </source>
</evidence>
<dbReference type="PROSITE" id="PS51294">
    <property type="entry name" value="HTH_MYB"/>
    <property type="match status" value="1"/>
</dbReference>
<dbReference type="PROSITE" id="PS50090">
    <property type="entry name" value="MYB_LIKE"/>
    <property type="match status" value="1"/>
</dbReference>
<evidence type="ECO:0000313" key="8">
    <source>
        <dbReference type="Proteomes" id="UP001153076"/>
    </source>
</evidence>
<dbReference type="InterPro" id="IPR001005">
    <property type="entry name" value="SANT/Myb"/>
</dbReference>
<feature type="domain" description="Myb-like" evidence="5">
    <location>
        <begin position="561"/>
        <end position="616"/>
    </location>
</feature>
<protein>
    <submittedName>
        <fullName evidence="7">Uncharacterized protein</fullName>
    </submittedName>
</protein>
<evidence type="ECO:0000256" key="3">
    <source>
        <dbReference type="ARBA" id="ARBA00023242"/>
    </source>
</evidence>
<proteinExistence type="predicted"/>
<comment type="subcellular location">
    <subcellularLocation>
        <location evidence="1">Nucleus</location>
    </subcellularLocation>
</comment>
<accession>A0A9Q1KBJ0</accession>
<dbReference type="SUPFAM" id="SSF54236">
    <property type="entry name" value="Ubiquitin-like"/>
    <property type="match status" value="1"/>
</dbReference>
<dbReference type="OrthoDB" id="2020981at2759"/>
<dbReference type="EMBL" id="JAKOGI010000205">
    <property type="protein sequence ID" value="KAJ8439866.1"/>
    <property type="molecule type" value="Genomic_DNA"/>
</dbReference>
<dbReference type="InterPro" id="IPR017930">
    <property type="entry name" value="Myb_dom"/>
</dbReference>
<dbReference type="InterPro" id="IPR031105">
    <property type="entry name" value="TRP_plant"/>
</dbReference>
<organism evidence="7 8">
    <name type="scientific">Carnegiea gigantea</name>
    <dbReference type="NCBI Taxonomy" id="171969"/>
    <lineage>
        <taxon>Eukaryota</taxon>
        <taxon>Viridiplantae</taxon>
        <taxon>Streptophyta</taxon>
        <taxon>Embryophyta</taxon>
        <taxon>Tracheophyta</taxon>
        <taxon>Spermatophyta</taxon>
        <taxon>Magnoliopsida</taxon>
        <taxon>eudicotyledons</taxon>
        <taxon>Gunneridae</taxon>
        <taxon>Pentapetalae</taxon>
        <taxon>Caryophyllales</taxon>
        <taxon>Cactineae</taxon>
        <taxon>Cactaceae</taxon>
        <taxon>Cactoideae</taxon>
        <taxon>Echinocereeae</taxon>
        <taxon>Carnegiea</taxon>
    </lineage>
</organism>
<feature type="domain" description="HTH myb-type" evidence="6">
    <location>
        <begin position="561"/>
        <end position="620"/>
    </location>
</feature>
<feature type="region of interest" description="Disordered" evidence="4">
    <location>
        <begin position="456"/>
        <end position="480"/>
    </location>
</feature>
<dbReference type="GO" id="GO:0005634">
    <property type="term" value="C:nucleus"/>
    <property type="evidence" value="ECO:0007669"/>
    <property type="project" value="UniProtKB-SubCell"/>
</dbReference>
<keyword evidence="8" id="KW-1185">Reference proteome</keyword>
<name>A0A9Q1KBJ0_9CARY</name>
<dbReference type="PANTHER" id="PTHR21717:SF70">
    <property type="entry name" value="TELOMERE REPEAT-BINDING PROTEIN 2-RELATED"/>
    <property type="match status" value="1"/>
</dbReference>
<dbReference type="InterPro" id="IPR009057">
    <property type="entry name" value="Homeodomain-like_sf"/>
</dbReference>
<dbReference type="CDD" id="cd11660">
    <property type="entry name" value="SANT_TRF"/>
    <property type="match status" value="1"/>
</dbReference>
<feature type="compositionally biased region" description="Polar residues" evidence="4">
    <location>
        <begin position="456"/>
        <end position="473"/>
    </location>
</feature>
<evidence type="ECO:0000256" key="1">
    <source>
        <dbReference type="ARBA" id="ARBA00004123"/>
    </source>
</evidence>
<dbReference type="Gene3D" id="1.10.246.220">
    <property type="match status" value="1"/>
</dbReference>
<dbReference type="AlphaFoldDB" id="A0A9Q1KBJ0"/>
<dbReference type="Pfam" id="PF00249">
    <property type="entry name" value="Myb_DNA-binding"/>
    <property type="match status" value="1"/>
</dbReference>
<reference evidence="7" key="1">
    <citation type="submission" date="2022-04" db="EMBL/GenBank/DDBJ databases">
        <title>Carnegiea gigantea Genome sequencing and assembly v2.</title>
        <authorList>
            <person name="Copetti D."/>
            <person name="Sanderson M.J."/>
            <person name="Burquez A."/>
            <person name="Wojciechowski M.F."/>
        </authorList>
    </citation>
    <scope>NUCLEOTIDE SEQUENCE</scope>
    <source>
        <strain evidence="7">SGP5-SGP5p</strain>
        <tissue evidence="7">Aerial part</tissue>
    </source>
</reference>
<dbReference type="Pfam" id="PF23603">
    <property type="entry name" value="Ubiquitin_TPR1"/>
    <property type="match status" value="1"/>
</dbReference>
<evidence type="ECO:0000256" key="4">
    <source>
        <dbReference type="SAM" id="MobiDB-lite"/>
    </source>
</evidence>
<dbReference type="SUPFAM" id="SSF46689">
    <property type="entry name" value="Homeodomain-like"/>
    <property type="match status" value="1"/>
</dbReference>
<sequence length="665" mass="74158">MLQKKLDYGFNGYQVPFIPKAPRSARKRDCIRKKVEDNQMRAFDLLATVAGNLLLEREISQNTIVEKDQAVNVEDVVMEEQHDEVNPLKVEHCDQASAETPSLKLEPGLQAQALQYDAEGVVVPQHDDALNPASVIMSSDCLVKDDANHKIALNDDDNDKFCNHSAKPEQCSAVPKESCLLNLHECVEQLDKGELSPVNSNVIKGSEDVNFLDTKPPQAIGSDHSFKPILSADHYACGSVSLSRGNNVKVVTRDDDENFSGCTHPSIMKPTRWPAHIGGRKIRRLLASKYRRAAPKMNNGDLSDTELCYIYCGRKTGYKRQRSRRIYPFKKRKSFYYSLLPNNDGNIGYKGIYSPKKAIDSSASFDAVEHGGVPSVKVRIKSFRVPELFIEMPETGTIGSLKRTVMEALTTLLRGGLHVGVLFQGKKIRDDNRTLLQSGIGRNDLVESLSVTLEPNAVHTSPPISSEDNSLVLSSDVPEPPSRCPDAITIHQGTYHHSSDRPLNIVGHLIESDHDSAPSPAEISAEKGRVDSRALVALPEETPQALAMIPAHQKSKRAEMAQRRIRRPFSVAEVEALVQAVEKFGTGRWRDVKLRAFDNVKHRTYVDLKDKWKTLVHTARISPQQRRGKPVPQELLDRVLAAHAYWSQQQTKQQLKQPPNACPLL</sequence>
<keyword evidence="2" id="KW-0238">DNA-binding</keyword>
<dbReference type="InterPro" id="IPR057625">
    <property type="entry name" value="TPR1-6-like_ubiquitin"/>
</dbReference>
<evidence type="ECO:0000313" key="7">
    <source>
        <dbReference type="EMBL" id="KAJ8439866.1"/>
    </source>
</evidence>
<dbReference type="GO" id="GO:0042162">
    <property type="term" value="F:telomeric DNA binding"/>
    <property type="evidence" value="ECO:0007669"/>
    <property type="project" value="UniProtKB-ARBA"/>
</dbReference>
<comment type="caution">
    <text evidence="7">The sequence shown here is derived from an EMBL/GenBank/DDBJ whole genome shotgun (WGS) entry which is preliminary data.</text>
</comment>
<gene>
    <name evidence="7" type="ORF">Cgig2_003932</name>
</gene>
<keyword evidence="3" id="KW-0539">Nucleus</keyword>
<dbReference type="InterPro" id="IPR029071">
    <property type="entry name" value="Ubiquitin-like_domsf"/>
</dbReference>
<evidence type="ECO:0000259" key="5">
    <source>
        <dbReference type="PROSITE" id="PS50090"/>
    </source>
</evidence>
<evidence type="ECO:0000259" key="6">
    <source>
        <dbReference type="PROSITE" id="PS51294"/>
    </source>
</evidence>